<name>A0A2U3NUZ4_9MYCO</name>
<dbReference type="Gene3D" id="1.20.1260.20">
    <property type="entry name" value="PPE superfamily"/>
    <property type="match status" value="1"/>
</dbReference>
<dbReference type="SUPFAM" id="SSF140459">
    <property type="entry name" value="PE/PPE dimer-like"/>
    <property type="match status" value="1"/>
</dbReference>
<evidence type="ECO:0000256" key="1">
    <source>
        <dbReference type="ARBA" id="ARBA00010652"/>
    </source>
</evidence>
<organism evidence="4 5">
    <name type="scientific">Mycobacterium rhizamassiliense</name>
    <dbReference type="NCBI Taxonomy" id="1841860"/>
    <lineage>
        <taxon>Bacteria</taxon>
        <taxon>Bacillati</taxon>
        <taxon>Actinomycetota</taxon>
        <taxon>Actinomycetes</taxon>
        <taxon>Mycobacteriales</taxon>
        <taxon>Mycobacteriaceae</taxon>
        <taxon>Mycobacterium</taxon>
    </lineage>
</organism>
<evidence type="ECO:0000313" key="5">
    <source>
        <dbReference type="Proteomes" id="UP000240988"/>
    </source>
</evidence>
<dbReference type="InterPro" id="IPR038332">
    <property type="entry name" value="PPE_sf"/>
</dbReference>
<dbReference type="Pfam" id="PF00823">
    <property type="entry name" value="PPE"/>
    <property type="match status" value="1"/>
</dbReference>
<comment type="similarity">
    <text evidence="1">Belongs to the mycobacterial PPE family.</text>
</comment>
<dbReference type="AlphaFoldDB" id="A0A2U3NUZ4"/>
<proteinExistence type="inferred from homology"/>
<feature type="domain" description="PPE" evidence="2">
    <location>
        <begin position="3"/>
        <end position="161"/>
    </location>
</feature>
<dbReference type="InterPro" id="IPR022171">
    <property type="entry name" value="PPE_C"/>
</dbReference>
<dbReference type="RefSeq" id="WP_077088190.1">
    <property type="nucleotide sequence ID" value="NZ_LT721901.1"/>
</dbReference>
<dbReference type="STRING" id="1841860.GCA_900157375_03155"/>
<sequence>MSFTAVIPEVIAAQIVAGDQGATLAAASTALTTLAAQLGDTAAIWTSTFAGLVNDTGWQGAGAAAALAAANQYINWLTTTQTEVEAAQAAVAASLMAYEAARSGVVDLATVTANRTAYYAALGGLPFTAATVATLETAYAGFETTDIAVMNAYQGADAAALPGLTAPPMDVTGAILPISTAADTGAAANAVNAAAAPALNAGDIITAADGLIGTPFFFNGINGGVNTAAWFVGNTIPTAVSLGHTLAGATVPAAAVGDVTSADGAGVVEGTVVNSVRPMAGVGSWAGMGASAGVGQATTVGKLSVPATWAGAAQTEASLASSVAPLEGSGWTAAVDEAAPGVGAPGMPGMVGAGAKGAGAYAGPRYGFKPIVMPKQVVI</sequence>
<dbReference type="EMBL" id="FUFA01000004">
    <property type="protein sequence ID" value="SPM35329.1"/>
    <property type="molecule type" value="Genomic_DNA"/>
</dbReference>
<accession>A0A2U3NUZ4</accession>
<dbReference type="Pfam" id="PF12484">
    <property type="entry name" value="PPE-SVP"/>
    <property type="match status" value="1"/>
</dbReference>
<keyword evidence="5" id="KW-1185">Reference proteome</keyword>
<dbReference type="Proteomes" id="UP000240988">
    <property type="component" value="Unassembled WGS sequence"/>
</dbReference>
<protein>
    <submittedName>
        <fullName evidence="4">PPE family protein</fullName>
    </submittedName>
</protein>
<evidence type="ECO:0000259" key="2">
    <source>
        <dbReference type="Pfam" id="PF00823"/>
    </source>
</evidence>
<evidence type="ECO:0000313" key="4">
    <source>
        <dbReference type="EMBL" id="SPM35329.1"/>
    </source>
</evidence>
<feature type="domain" description="PPE family C-terminal" evidence="3">
    <location>
        <begin position="291"/>
        <end position="375"/>
    </location>
</feature>
<reference evidence="4 5" key="1">
    <citation type="submission" date="2017-01" db="EMBL/GenBank/DDBJ databases">
        <authorList>
            <consortium name="Urmite Genomes"/>
        </authorList>
    </citation>
    <scope>NUCLEOTIDE SEQUENCE [LARGE SCALE GENOMIC DNA]</scope>
    <source>
        <strain evidence="4 5">AB57</strain>
    </source>
</reference>
<evidence type="ECO:0000259" key="3">
    <source>
        <dbReference type="Pfam" id="PF12484"/>
    </source>
</evidence>
<gene>
    <name evidence="4" type="ORF">MRAB57_3153</name>
</gene>
<dbReference type="OrthoDB" id="4753710at2"/>
<dbReference type="InterPro" id="IPR000030">
    <property type="entry name" value="PPE_dom"/>
</dbReference>